<protein>
    <submittedName>
        <fullName evidence="2 3">Uncharacterized protein</fullName>
    </submittedName>
</protein>
<dbReference type="InParanoid" id="A0A2K1JPE2"/>
<proteinExistence type="predicted"/>
<feature type="transmembrane region" description="Helical" evidence="1">
    <location>
        <begin position="41"/>
        <end position="59"/>
    </location>
</feature>
<sequence length="62" mass="7091">MLDCSRRKPVQGHGIGLCEAEDLTTWWFIVAAHEFLKAPSICSLHTLFLFWCLVAYVSWPPV</sequence>
<evidence type="ECO:0000313" key="2">
    <source>
        <dbReference type="EMBL" id="PNR43425.1"/>
    </source>
</evidence>
<reference evidence="3" key="3">
    <citation type="submission" date="2020-12" db="UniProtKB">
        <authorList>
            <consortium name="EnsemblPlants"/>
        </authorList>
    </citation>
    <scope>IDENTIFICATION</scope>
</reference>
<evidence type="ECO:0000256" key="1">
    <source>
        <dbReference type="SAM" id="Phobius"/>
    </source>
</evidence>
<reference evidence="2 4" key="2">
    <citation type="journal article" date="2018" name="Plant J.">
        <title>The Physcomitrella patens chromosome-scale assembly reveals moss genome structure and evolution.</title>
        <authorList>
            <person name="Lang D."/>
            <person name="Ullrich K.K."/>
            <person name="Murat F."/>
            <person name="Fuchs J."/>
            <person name="Jenkins J."/>
            <person name="Haas F.B."/>
            <person name="Piednoel M."/>
            <person name="Gundlach H."/>
            <person name="Van Bel M."/>
            <person name="Meyberg R."/>
            <person name="Vives C."/>
            <person name="Morata J."/>
            <person name="Symeonidi A."/>
            <person name="Hiss M."/>
            <person name="Muchero W."/>
            <person name="Kamisugi Y."/>
            <person name="Saleh O."/>
            <person name="Blanc G."/>
            <person name="Decker E.L."/>
            <person name="van Gessel N."/>
            <person name="Grimwood J."/>
            <person name="Hayes R.D."/>
            <person name="Graham S.W."/>
            <person name="Gunter L.E."/>
            <person name="McDaniel S.F."/>
            <person name="Hoernstein S.N.W."/>
            <person name="Larsson A."/>
            <person name="Li F.W."/>
            <person name="Perroud P.F."/>
            <person name="Phillips J."/>
            <person name="Ranjan P."/>
            <person name="Rokshar D.S."/>
            <person name="Rothfels C.J."/>
            <person name="Schneider L."/>
            <person name="Shu S."/>
            <person name="Stevenson D.W."/>
            <person name="Thummler F."/>
            <person name="Tillich M."/>
            <person name="Villarreal Aguilar J.C."/>
            <person name="Widiez T."/>
            <person name="Wong G.K."/>
            <person name="Wymore A."/>
            <person name="Zhang Y."/>
            <person name="Zimmer A.D."/>
            <person name="Quatrano R.S."/>
            <person name="Mayer K.F.X."/>
            <person name="Goodstein D."/>
            <person name="Casacuberta J.M."/>
            <person name="Vandepoele K."/>
            <person name="Reski R."/>
            <person name="Cuming A.C."/>
            <person name="Tuskan G.A."/>
            <person name="Maumus F."/>
            <person name="Salse J."/>
            <person name="Schmutz J."/>
            <person name="Rensing S.A."/>
        </authorList>
    </citation>
    <scope>NUCLEOTIDE SEQUENCE [LARGE SCALE GENOMIC DNA]</scope>
    <source>
        <strain evidence="3 4">cv. Gransden 2004</strain>
    </source>
</reference>
<organism evidence="2">
    <name type="scientific">Physcomitrium patens</name>
    <name type="common">Spreading-leaved earth moss</name>
    <name type="synonym">Physcomitrella patens</name>
    <dbReference type="NCBI Taxonomy" id="3218"/>
    <lineage>
        <taxon>Eukaryota</taxon>
        <taxon>Viridiplantae</taxon>
        <taxon>Streptophyta</taxon>
        <taxon>Embryophyta</taxon>
        <taxon>Bryophyta</taxon>
        <taxon>Bryophytina</taxon>
        <taxon>Bryopsida</taxon>
        <taxon>Funariidae</taxon>
        <taxon>Funariales</taxon>
        <taxon>Funariaceae</taxon>
        <taxon>Physcomitrium</taxon>
    </lineage>
</organism>
<dbReference type="Gramene" id="Pp3c12_4370V3.1">
    <property type="protein sequence ID" value="PAC:32975070.CDS.1"/>
    <property type="gene ID" value="Pp3c12_4370"/>
</dbReference>
<dbReference type="PaxDb" id="3218-PP1S246_74V6.1"/>
<reference evidence="2 4" key="1">
    <citation type="journal article" date="2008" name="Science">
        <title>The Physcomitrella genome reveals evolutionary insights into the conquest of land by plants.</title>
        <authorList>
            <person name="Rensing S."/>
            <person name="Lang D."/>
            <person name="Zimmer A."/>
            <person name="Terry A."/>
            <person name="Salamov A."/>
            <person name="Shapiro H."/>
            <person name="Nishiyama T."/>
            <person name="Perroud P.-F."/>
            <person name="Lindquist E."/>
            <person name="Kamisugi Y."/>
            <person name="Tanahashi T."/>
            <person name="Sakakibara K."/>
            <person name="Fujita T."/>
            <person name="Oishi K."/>
            <person name="Shin-I T."/>
            <person name="Kuroki Y."/>
            <person name="Toyoda A."/>
            <person name="Suzuki Y."/>
            <person name="Hashimoto A."/>
            <person name="Yamaguchi K."/>
            <person name="Sugano A."/>
            <person name="Kohara Y."/>
            <person name="Fujiyama A."/>
            <person name="Anterola A."/>
            <person name="Aoki S."/>
            <person name="Ashton N."/>
            <person name="Barbazuk W.B."/>
            <person name="Barker E."/>
            <person name="Bennetzen J."/>
            <person name="Bezanilla M."/>
            <person name="Blankenship R."/>
            <person name="Cho S.H."/>
            <person name="Dutcher S."/>
            <person name="Estelle M."/>
            <person name="Fawcett J.A."/>
            <person name="Gundlach H."/>
            <person name="Hanada K."/>
            <person name="Heyl A."/>
            <person name="Hicks K.A."/>
            <person name="Hugh J."/>
            <person name="Lohr M."/>
            <person name="Mayer K."/>
            <person name="Melkozernov A."/>
            <person name="Murata T."/>
            <person name="Nelson D."/>
            <person name="Pils B."/>
            <person name="Prigge M."/>
            <person name="Reiss B."/>
            <person name="Renner T."/>
            <person name="Rombauts S."/>
            <person name="Rushton P."/>
            <person name="Sanderfoot A."/>
            <person name="Schween G."/>
            <person name="Shiu S.-H."/>
            <person name="Stueber K."/>
            <person name="Theodoulou F.L."/>
            <person name="Tu H."/>
            <person name="Van de Peer Y."/>
            <person name="Verrier P.J."/>
            <person name="Waters E."/>
            <person name="Wood A."/>
            <person name="Yang L."/>
            <person name="Cove D."/>
            <person name="Cuming A."/>
            <person name="Hasebe M."/>
            <person name="Lucas S."/>
            <person name="Mishler D.B."/>
            <person name="Reski R."/>
            <person name="Grigoriev I."/>
            <person name="Quatrano R.S."/>
            <person name="Boore J.L."/>
        </authorList>
    </citation>
    <scope>NUCLEOTIDE SEQUENCE [LARGE SCALE GENOMIC DNA]</scope>
    <source>
        <strain evidence="3 4">cv. Gransden 2004</strain>
    </source>
</reference>
<evidence type="ECO:0000313" key="3">
    <source>
        <dbReference type="EnsemblPlants" id="PAC:32975070.CDS.1"/>
    </source>
</evidence>
<dbReference type="EnsemblPlants" id="Pp3c12_4370V3.1">
    <property type="protein sequence ID" value="PAC:32975070.CDS.1"/>
    <property type="gene ID" value="Pp3c12_4370"/>
</dbReference>
<gene>
    <name evidence="2" type="ORF">PHYPA_015806</name>
</gene>
<accession>A0A2K1JPE2</accession>
<keyword evidence="1" id="KW-0812">Transmembrane</keyword>
<evidence type="ECO:0000313" key="4">
    <source>
        <dbReference type="Proteomes" id="UP000006727"/>
    </source>
</evidence>
<dbReference type="EnsemblPlants" id="Pp3c12_4370V3.2">
    <property type="protein sequence ID" value="PAC:32975071.CDS.1"/>
    <property type="gene ID" value="Pp3c12_4370"/>
</dbReference>
<dbReference type="EMBL" id="ABEU02000012">
    <property type="protein sequence ID" value="PNR43425.1"/>
    <property type="molecule type" value="Genomic_DNA"/>
</dbReference>
<dbReference type="AlphaFoldDB" id="A0A2K1JPE2"/>
<dbReference type="Gramene" id="Pp3c12_4370V3.2">
    <property type="protein sequence ID" value="PAC:32975071.CDS.1"/>
    <property type="gene ID" value="Pp3c12_4370"/>
</dbReference>
<dbReference type="Proteomes" id="UP000006727">
    <property type="component" value="Chromosome 12"/>
</dbReference>
<keyword evidence="1" id="KW-1133">Transmembrane helix</keyword>
<keyword evidence="1" id="KW-0472">Membrane</keyword>
<keyword evidence="4" id="KW-1185">Reference proteome</keyword>
<name>A0A2K1JPE2_PHYPA</name>